<evidence type="ECO:0000256" key="2">
    <source>
        <dbReference type="RuleBase" id="RU363116"/>
    </source>
</evidence>
<evidence type="ECO:0000313" key="4">
    <source>
        <dbReference type="EMBL" id="OWA53013.1"/>
    </source>
</evidence>
<dbReference type="Proteomes" id="UP000192578">
    <property type="component" value="Unassembled WGS sequence"/>
</dbReference>
<evidence type="ECO:0000256" key="3">
    <source>
        <dbReference type="SAM" id="MobiDB-lite"/>
    </source>
</evidence>
<comment type="function">
    <text evidence="2">May mediate accelerated ATP-independent bidirectional transbilayer migration of phospholipids upon binding calcium ions that results in a loss of phospholipid asymmetry in the plasma membrane.</text>
</comment>
<proteinExistence type="inferred from homology"/>
<gene>
    <name evidence="4" type="ORF">BV898_17450</name>
</gene>
<dbReference type="SUPFAM" id="SSF54518">
    <property type="entry name" value="Tubby C-terminal domain-like"/>
    <property type="match status" value="1"/>
</dbReference>
<dbReference type="EMBL" id="MTYJ01000298">
    <property type="protein sequence ID" value="OWA53013.1"/>
    <property type="molecule type" value="Genomic_DNA"/>
</dbReference>
<name>A0A9X6RM17_HYPEX</name>
<dbReference type="GO" id="GO:0005886">
    <property type="term" value="C:plasma membrane"/>
    <property type="evidence" value="ECO:0007669"/>
    <property type="project" value="TreeGrafter"/>
</dbReference>
<reference evidence="5" key="1">
    <citation type="submission" date="2017-01" db="EMBL/GenBank/DDBJ databases">
        <title>Comparative genomics of anhydrobiosis in the tardigrade Hypsibius dujardini.</title>
        <authorList>
            <person name="Yoshida Y."/>
            <person name="Koutsovoulos G."/>
            <person name="Laetsch D."/>
            <person name="Stevens L."/>
            <person name="Kumar S."/>
            <person name="Horikawa D."/>
            <person name="Ishino K."/>
            <person name="Komine S."/>
            <person name="Tomita M."/>
            <person name="Blaxter M."/>
            <person name="Arakawa K."/>
        </authorList>
    </citation>
    <scope>NUCLEOTIDE SEQUENCE [LARGE SCALE GENOMIC DNA]</scope>
    <source>
        <strain evidence="5">Z151</strain>
    </source>
</reference>
<dbReference type="GO" id="GO:0017128">
    <property type="term" value="F:phospholipid scramblase activity"/>
    <property type="evidence" value="ECO:0007669"/>
    <property type="project" value="InterPro"/>
</dbReference>
<evidence type="ECO:0000256" key="1">
    <source>
        <dbReference type="ARBA" id="ARBA00005350"/>
    </source>
</evidence>
<keyword evidence="2" id="KW-0106">Calcium</keyword>
<comment type="caution">
    <text evidence="4">The sequence shown here is derived from an EMBL/GenBank/DDBJ whole genome shotgun (WGS) entry which is preliminary data.</text>
</comment>
<comment type="similarity">
    <text evidence="1 2">Belongs to the phospholipid scramblase family.</text>
</comment>
<feature type="region of interest" description="Disordered" evidence="3">
    <location>
        <begin position="1"/>
        <end position="32"/>
    </location>
</feature>
<keyword evidence="5" id="KW-1185">Reference proteome</keyword>
<protein>
    <recommendedName>
        <fullName evidence="2">Phospholipid scramblase</fullName>
    </recommendedName>
</protein>
<comment type="cofactor">
    <cofactor evidence="2">
        <name>Ca(2+)</name>
        <dbReference type="ChEBI" id="CHEBI:29108"/>
    </cofactor>
</comment>
<dbReference type="InterPro" id="IPR025659">
    <property type="entry name" value="Tubby-like_C"/>
</dbReference>
<dbReference type="InterPro" id="IPR005552">
    <property type="entry name" value="Scramblase"/>
</dbReference>
<organism evidence="4 5">
    <name type="scientific">Hypsibius exemplaris</name>
    <name type="common">Freshwater tardigrade</name>
    <dbReference type="NCBI Taxonomy" id="2072580"/>
    <lineage>
        <taxon>Eukaryota</taxon>
        <taxon>Metazoa</taxon>
        <taxon>Ecdysozoa</taxon>
        <taxon>Tardigrada</taxon>
        <taxon>Eutardigrada</taxon>
        <taxon>Parachela</taxon>
        <taxon>Hypsibioidea</taxon>
        <taxon>Hypsibiidae</taxon>
        <taxon>Hypsibius</taxon>
    </lineage>
</organism>
<dbReference type="PANTHER" id="PTHR23248">
    <property type="entry name" value="PHOSPHOLIPID SCRAMBLASE-RELATED"/>
    <property type="match status" value="1"/>
</dbReference>
<accession>A0A9X6RM17</accession>
<keyword evidence="2" id="KW-0449">Lipoprotein</keyword>
<sequence>MSHVPVTLQPGRTLSDHPPLQEGGGRVRGGHTEFPMDSRYVQTGYFPNEFGHPNTIYVGHFPPGLEYLTTLDHLLISQKVELLEAFTGFDTNNKYIILNEHGQQVYYAVEDTDFCTRQCFGSMRPFEIGILDHAQREVIHISRPLACMNCCYPCCLQTMDVTASGQPIGFIEQEWSLCNPLFRVLNEQREPVLKIQGPCMTCSFCGNVEFQVLSSDGQMQVGMISKKWSGLAQEMFTNADNFGVHFPMDLSVDVKATLLAATFLIDFMYFENTKNNNN</sequence>
<dbReference type="PANTHER" id="PTHR23248:SF9">
    <property type="entry name" value="PHOSPHOLIPID SCRAMBLASE"/>
    <property type="match status" value="1"/>
</dbReference>
<keyword evidence="2" id="KW-0564">Palmitate</keyword>
<dbReference type="OrthoDB" id="191150at2759"/>
<dbReference type="AlphaFoldDB" id="A0A9X6RM17"/>
<evidence type="ECO:0000313" key="5">
    <source>
        <dbReference type="Proteomes" id="UP000192578"/>
    </source>
</evidence>
<dbReference type="Pfam" id="PF03803">
    <property type="entry name" value="Scramblase"/>
    <property type="match status" value="1"/>
</dbReference>